<name>A0ABQ2WQX1_9ALTE</name>
<keyword evidence="4" id="KW-0460">Magnesium</keyword>
<dbReference type="PANTHER" id="PTHR46193">
    <property type="entry name" value="6-PHOSPHOGLUCONATE PHOSPHATASE"/>
    <property type="match status" value="1"/>
</dbReference>
<evidence type="ECO:0000313" key="7">
    <source>
        <dbReference type="Proteomes" id="UP000634667"/>
    </source>
</evidence>
<evidence type="ECO:0000256" key="2">
    <source>
        <dbReference type="ARBA" id="ARBA00006171"/>
    </source>
</evidence>
<comment type="cofactor">
    <cofactor evidence="1">
        <name>Mg(2+)</name>
        <dbReference type="ChEBI" id="CHEBI:18420"/>
    </cofactor>
</comment>
<dbReference type="EMBL" id="BMYR01000009">
    <property type="protein sequence ID" value="GGW66324.1"/>
    <property type="molecule type" value="Genomic_DNA"/>
</dbReference>
<accession>A0ABQ2WQX1</accession>
<evidence type="ECO:0000313" key="6">
    <source>
        <dbReference type="EMBL" id="GGW66324.1"/>
    </source>
</evidence>
<dbReference type="RefSeq" id="WP_189483358.1">
    <property type="nucleotide sequence ID" value="NZ_BMYR01000009.1"/>
</dbReference>
<dbReference type="InterPro" id="IPR006439">
    <property type="entry name" value="HAD-SF_hydro_IA"/>
</dbReference>
<keyword evidence="5" id="KW-0119">Carbohydrate metabolism</keyword>
<comment type="similarity">
    <text evidence="2">Belongs to the HAD-like hydrolase superfamily. CbbY/CbbZ/Gph/YieH family.</text>
</comment>
<dbReference type="SFLD" id="SFLDG01129">
    <property type="entry name" value="C1.5:_HAD__Beta-PGM__Phosphata"/>
    <property type="match status" value="1"/>
</dbReference>
<dbReference type="Pfam" id="PF00702">
    <property type="entry name" value="Hydrolase"/>
    <property type="match status" value="1"/>
</dbReference>
<keyword evidence="3" id="KW-0479">Metal-binding</keyword>
<evidence type="ECO:0000256" key="4">
    <source>
        <dbReference type="ARBA" id="ARBA00022842"/>
    </source>
</evidence>
<dbReference type="SFLD" id="SFLDS00003">
    <property type="entry name" value="Haloacid_Dehalogenase"/>
    <property type="match status" value="1"/>
</dbReference>
<protein>
    <submittedName>
        <fullName evidence="6">2-deoxyglucose-6-phosphatase</fullName>
    </submittedName>
</protein>
<dbReference type="SFLD" id="SFLDG01135">
    <property type="entry name" value="C1.5.6:_HAD__Beta-PGM__Phospha"/>
    <property type="match status" value="1"/>
</dbReference>
<dbReference type="NCBIfam" id="NF008087">
    <property type="entry name" value="PRK10826.1"/>
    <property type="match status" value="1"/>
</dbReference>
<keyword evidence="7" id="KW-1185">Reference proteome</keyword>
<reference evidence="7" key="1">
    <citation type="journal article" date="2019" name="Int. J. Syst. Evol. Microbiol.">
        <title>The Global Catalogue of Microorganisms (GCM) 10K type strain sequencing project: providing services to taxonomists for standard genome sequencing and annotation.</title>
        <authorList>
            <consortium name="The Broad Institute Genomics Platform"/>
            <consortium name="The Broad Institute Genome Sequencing Center for Infectious Disease"/>
            <person name="Wu L."/>
            <person name="Ma J."/>
        </authorList>
    </citation>
    <scope>NUCLEOTIDE SEQUENCE [LARGE SCALE GENOMIC DNA]</scope>
    <source>
        <strain evidence="7">KCTC 23723</strain>
    </source>
</reference>
<dbReference type="SUPFAM" id="SSF56784">
    <property type="entry name" value="HAD-like"/>
    <property type="match status" value="1"/>
</dbReference>
<sequence>MFQAVIFDMDGVLIDSEPLWHQAEQHILGGLGIDFNKPPLLQSTGLTTATVINHWYQHQPWPTLSPLQVHQQIIDFVASGVANSGEPKKGLLTLLADNKQRQLKMAVATNSPQLLLDTTLERLQIRHYFHALCHLELVKQGKPAPDIYLLAANKLGVKPEHCLVFEDSFAGVSAAKAAGMTVVAIPAEHEWQHSKFAIADYKIRCFSEFDWQQLC</sequence>
<dbReference type="InterPro" id="IPR023214">
    <property type="entry name" value="HAD_sf"/>
</dbReference>
<evidence type="ECO:0000256" key="5">
    <source>
        <dbReference type="ARBA" id="ARBA00023277"/>
    </source>
</evidence>
<gene>
    <name evidence="6" type="primary">yniC</name>
    <name evidence="6" type="ORF">GCM10008111_22860</name>
</gene>
<dbReference type="PRINTS" id="PR00413">
    <property type="entry name" value="HADHALOGNASE"/>
</dbReference>
<dbReference type="Proteomes" id="UP000634667">
    <property type="component" value="Unassembled WGS sequence"/>
</dbReference>
<comment type="caution">
    <text evidence="6">The sequence shown here is derived from an EMBL/GenBank/DDBJ whole genome shotgun (WGS) entry which is preliminary data.</text>
</comment>
<dbReference type="Gene3D" id="3.40.50.1000">
    <property type="entry name" value="HAD superfamily/HAD-like"/>
    <property type="match status" value="1"/>
</dbReference>
<dbReference type="InterPro" id="IPR023198">
    <property type="entry name" value="PGP-like_dom2"/>
</dbReference>
<proteinExistence type="inferred from homology"/>
<dbReference type="InterPro" id="IPR036412">
    <property type="entry name" value="HAD-like_sf"/>
</dbReference>
<dbReference type="InterPro" id="IPR051600">
    <property type="entry name" value="Beta-PGM-like"/>
</dbReference>
<dbReference type="PANTHER" id="PTHR46193:SF18">
    <property type="entry name" value="HEXITOL PHOSPHATASE B"/>
    <property type="match status" value="1"/>
</dbReference>
<evidence type="ECO:0000256" key="1">
    <source>
        <dbReference type="ARBA" id="ARBA00001946"/>
    </source>
</evidence>
<dbReference type="NCBIfam" id="TIGR01509">
    <property type="entry name" value="HAD-SF-IA-v3"/>
    <property type="match status" value="1"/>
</dbReference>
<organism evidence="6 7">
    <name type="scientific">Alishewanella tabrizica</name>
    <dbReference type="NCBI Taxonomy" id="671278"/>
    <lineage>
        <taxon>Bacteria</taxon>
        <taxon>Pseudomonadati</taxon>
        <taxon>Pseudomonadota</taxon>
        <taxon>Gammaproteobacteria</taxon>
        <taxon>Alteromonadales</taxon>
        <taxon>Alteromonadaceae</taxon>
        <taxon>Alishewanella</taxon>
    </lineage>
</organism>
<evidence type="ECO:0000256" key="3">
    <source>
        <dbReference type="ARBA" id="ARBA00022723"/>
    </source>
</evidence>
<dbReference type="Gene3D" id="1.10.150.240">
    <property type="entry name" value="Putative phosphatase, domain 2"/>
    <property type="match status" value="1"/>
</dbReference>